<dbReference type="VEuPathDB" id="VectorBase:AMEM011799"/>
<keyword evidence="1" id="KW-1133">Transmembrane helix</keyword>
<proteinExistence type="predicted"/>
<name>A0A182VAU2_ANOME</name>
<evidence type="ECO:0000256" key="1">
    <source>
        <dbReference type="SAM" id="Phobius"/>
    </source>
</evidence>
<evidence type="ECO:0000313" key="2">
    <source>
        <dbReference type="EnsemblMetazoa" id="AMEM011799-PA"/>
    </source>
</evidence>
<keyword evidence="3" id="KW-1185">Reference proteome</keyword>
<feature type="transmembrane region" description="Helical" evidence="1">
    <location>
        <begin position="44"/>
        <end position="63"/>
    </location>
</feature>
<sequence>MDNDSLAVTSRFALGVGVTGAVADDTGGQLTAALFGVTGATTPLTALLAAVLLMALLLLVELFRSVGSVHFHRPYVLPTVVCQSRSVPSSEPLAYSSPSGLKLTECTGPKLAELTRVGMVISFSCVSVSMS</sequence>
<protein>
    <submittedName>
        <fullName evidence="2">Uncharacterized protein</fullName>
    </submittedName>
</protein>
<dbReference type="AlphaFoldDB" id="A0A182VAU2"/>
<organism evidence="2 3">
    <name type="scientific">Anopheles merus</name>
    <name type="common">Mosquito</name>
    <dbReference type="NCBI Taxonomy" id="30066"/>
    <lineage>
        <taxon>Eukaryota</taxon>
        <taxon>Metazoa</taxon>
        <taxon>Ecdysozoa</taxon>
        <taxon>Arthropoda</taxon>
        <taxon>Hexapoda</taxon>
        <taxon>Insecta</taxon>
        <taxon>Pterygota</taxon>
        <taxon>Neoptera</taxon>
        <taxon>Endopterygota</taxon>
        <taxon>Diptera</taxon>
        <taxon>Nematocera</taxon>
        <taxon>Culicoidea</taxon>
        <taxon>Culicidae</taxon>
        <taxon>Anophelinae</taxon>
        <taxon>Anopheles</taxon>
    </lineage>
</organism>
<accession>A0A182VAU2</accession>
<reference evidence="2" key="1">
    <citation type="submission" date="2020-05" db="UniProtKB">
        <authorList>
            <consortium name="EnsemblMetazoa"/>
        </authorList>
    </citation>
    <scope>IDENTIFICATION</scope>
    <source>
        <strain evidence="2">MAF</strain>
    </source>
</reference>
<keyword evidence="1" id="KW-0812">Transmembrane</keyword>
<evidence type="ECO:0000313" key="3">
    <source>
        <dbReference type="Proteomes" id="UP000075903"/>
    </source>
</evidence>
<dbReference type="Proteomes" id="UP000075903">
    <property type="component" value="Unassembled WGS sequence"/>
</dbReference>
<dbReference type="EnsemblMetazoa" id="AMEM011799-RA">
    <property type="protein sequence ID" value="AMEM011799-PA"/>
    <property type="gene ID" value="AMEM011799"/>
</dbReference>
<keyword evidence="1" id="KW-0472">Membrane</keyword>